<comment type="catalytic activity">
    <reaction evidence="5">
        <text>ATP + H2O + xenobioticSide 1 = ADP + phosphate + xenobioticSide 2.</text>
        <dbReference type="EC" id="7.6.2.2"/>
    </reaction>
</comment>
<evidence type="ECO:0000313" key="8">
    <source>
        <dbReference type="Proteomes" id="UP000321947"/>
    </source>
</evidence>
<dbReference type="SUPFAM" id="SSF52540">
    <property type="entry name" value="P-loop containing nucleoside triphosphate hydrolases"/>
    <property type="match status" value="1"/>
</dbReference>
<dbReference type="Gene3D" id="3.40.50.300">
    <property type="entry name" value="P-loop containing nucleotide triphosphate hydrolases"/>
    <property type="match status" value="1"/>
</dbReference>
<dbReference type="SMART" id="SM00382">
    <property type="entry name" value="AAA"/>
    <property type="match status" value="1"/>
</dbReference>
<evidence type="ECO:0000256" key="1">
    <source>
        <dbReference type="ARBA" id="ARBA00009726"/>
    </source>
</evidence>
<protein>
    <recommendedName>
        <fullName evidence="2">ABC-type xenobiotic transporter</fullName>
        <ecNumber evidence="2">7.6.2.2</ecNumber>
    </recommendedName>
</protein>
<keyword evidence="3" id="KW-0547">Nucleotide-binding</keyword>
<reference evidence="7 8" key="1">
    <citation type="submission" date="2019-08" db="EMBL/GenBank/DDBJ databases">
        <title>Draft genome sequences of two oriental melons (Cucumis melo L. var makuwa).</title>
        <authorList>
            <person name="Kwon S.-Y."/>
        </authorList>
    </citation>
    <scope>NUCLEOTIDE SEQUENCE [LARGE SCALE GENOMIC DNA]</scope>
    <source>
        <strain evidence="8">cv. Chang Bougi</strain>
        <tissue evidence="7">Leaf</tissue>
    </source>
</reference>
<dbReference type="EC" id="7.6.2.2" evidence="2"/>
<organism evidence="7 8">
    <name type="scientific">Cucumis melo var. makuwa</name>
    <name type="common">Oriental melon</name>
    <dbReference type="NCBI Taxonomy" id="1194695"/>
    <lineage>
        <taxon>Eukaryota</taxon>
        <taxon>Viridiplantae</taxon>
        <taxon>Streptophyta</taxon>
        <taxon>Embryophyta</taxon>
        <taxon>Tracheophyta</taxon>
        <taxon>Spermatophyta</taxon>
        <taxon>Magnoliopsida</taxon>
        <taxon>eudicotyledons</taxon>
        <taxon>Gunneridae</taxon>
        <taxon>Pentapetalae</taxon>
        <taxon>rosids</taxon>
        <taxon>fabids</taxon>
        <taxon>Cucurbitales</taxon>
        <taxon>Cucurbitaceae</taxon>
        <taxon>Benincaseae</taxon>
        <taxon>Cucumis</taxon>
    </lineage>
</organism>
<accession>A0A5D3DTK9</accession>
<evidence type="ECO:0000259" key="6">
    <source>
        <dbReference type="PROSITE" id="PS50893"/>
    </source>
</evidence>
<evidence type="ECO:0000313" key="7">
    <source>
        <dbReference type="EMBL" id="TYK27011.1"/>
    </source>
</evidence>
<dbReference type="PROSITE" id="PS00211">
    <property type="entry name" value="ABC_TRANSPORTER_1"/>
    <property type="match status" value="1"/>
</dbReference>
<comment type="similarity">
    <text evidence="1">Belongs to the ABC transporter superfamily. ABCC family. Conjugate transporter (TC 3.A.1.208) subfamily.</text>
</comment>
<evidence type="ECO:0000256" key="3">
    <source>
        <dbReference type="ARBA" id="ARBA00022741"/>
    </source>
</evidence>
<gene>
    <name evidence="7" type="ORF">E5676_scaffold901G00190</name>
</gene>
<dbReference type="InterPro" id="IPR003439">
    <property type="entry name" value="ABC_transporter-like_ATP-bd"/>
</dbReference>
<evidence type="ECO:0000256" key="4">
    <source>
        <dbReference type="ARBA" id="ARBA00022840"/>
    </source>
</evidence>
<dbReference type="Proteomes" id="UP000321947">
    <property type="component" value="Unassembled WGS sequence"/>
</dbReference>
<feature type="domain" description="ABC transporter" evidence="6">
    <location>
        <begin position="20"/>
        <end position="241"/>
    </location>
</feature>
<evidence type="ECO:0000256" key="5">
    <source>
        <dbReference type="ARBA" id="ARBA00034018"/>
    </source>
</evidence>
<name>A0A5D3DTK9_CUCMM</name>
<dbReference type="InterPro" id="IPR017871">
    <property type="entry name" value="ABC_transporter-like_CS"/>
</dbReference>
<proteinExistence type="inferred from homology"/>
<dbReference type="InterPro" id="IPR050173">
    <property type="entry name" value="ABC_transporter_C-like"/>
</dbReference>
<dbReference type="AlphaFoldDB" id="A0A5D3DTK9"/>
<dbReference type="CDD" id="cd03250">
    <property type="entry name" value="ABCC_MRP_domain1"/>
    <property type="match status" value="1"/>
</dbReference>
<dbReference type="GO" id="GO:0016020">
    <property type="term" value="C:membrane"/>
    <property type="evidence" value="ECO:0007669"/>
    <property type="project" value="TreeGrafter"/>
</dbReference>
<dbReference type="EMBL" id="SSTD01003179">
    <property type="protein sequence ID" value="TYK27011.1"/>
    <property type="molecule type" value="Genomic_DNA"/>
</dbReference>
<dbReference type="GO" id="GO:0005524">
    <property type="term" value="F:ATP binding"/>
    <property type="evidence" value="ECO:0007669"/>
    <property type="project" value="UniProtKB-KW"/>
</dbReference>
<dbReference type="InterPro" id="IPR027417">
    <property type="entry name" value="P-loop_NTPase"/>
</dbReference>
<dbReference type="PANTHER" id="PTHR24223:SF330">
    <property type="entry name" value="ATP-BINDING CASSETTE SUB-FAMILY C MEMBER 10"/>
    <property type="match status" value="1"/>
</dbReference>
<dbReference type="Pfam" id="PF00005">
    <property type="entry name" value="ABC_tran"/>
    <property type="match status" value="1"/>
</dbReference>
<sequence length="298" mass="32949">MGSEIICAENDAEWAGHYWTWLTDRFELCGSGHIDLGARGRSTLVWLTTTATRVGSGKTSLLSAILGEMQLLHGSVHANRSIAYVSQVPWILSGTIRDNILFGKGYDSQRYQDTLWACALDIDISLMPGGDMAHIGERGVNLSGGQRARLAMARALYHGLDIIMLDDVLSAVDAQVADWILHHAILGSLAQKRTRILSTHNHQAIYSADMVIVMDRGKVKWIGNPANLSGSSYVTFTPLNELDSTQCIQRQDCQVIERTETCKPFLDEKEDTNAPNEVTETVDGEMRNEGRVQLSVYK</sequence>
<evidence type="ECO:0000256" key="2">
    <source>
        <dbReference type="ARBA" id="ARBA00012191"/>
    </source>
</evidence>
<dbReference type="InterPro" id="IPR003593">
    <property type="entry name" value="AAA+_ATPase"/>
</dbReference>
<dbReference type="PROSITE" id="PS50893">
    <property type="entry name" value="ABC_TRANSPORTER_2"/>
    <property type="match status" value="1"/>
</dbReference>
<dbReference type="PANTHER" id="PTHR24223">
    <property type="entry name" value="ATP-BINDING CASSETTE SUB-FAMILY C"/>
    <property type="match status" value="1"/>
</dbReference>
<keyword evidence="4" id="KW-0067">ATP-binding</keyword>
<comment type="caution">
    <text evidence="7">The sequence shown here is derived from an EMBL/GenBank/DDBJ whole genome shotgun (WGS) entry which is preliminary data.</text>
</comment>
<dbReference type="GO" id="GO:0016887">
    <property type="term" value="F:ATP hydrolysis activity"/>
    <property type="evidence" value="ECO:0007669"/>
    <property type="project" value="InterPro"/>
</dbReference>
<dbReference type="GO" id="GO:0008559">
    <property type="term" value="F:ABC-type xenobiotic transporter activity"/>
    <property type="evidence" value="ECO:0007669"/>
    <property type="project" value="UniProtKB-EC"/>
</dbReference>